<dbReference type="AlphaFoldDB" id="A0A834J0Q3"/>
<name>A0A834J0Q3_RHYFE</name>
<sequence length="99" mass="10624">MQSLDGKHRFRIKSKSYVCALCGTPPVYSGISSSPSNLPLWASSSKSGPINLSPDIVQPLFMCTNQTAAAQFPSSASIAGPGNHDRPRRLHNFSDMTSD</sequence>
<organism evidence="2 3">
    <name type="scientific">Rhynchophorus ferrugineus</name>
    <name type="common">Red palm weevil</name>
    <name type="synonym">Curculio ferrugineus</name>
    <dbReference type="NCBI Taxonomy" id="354439"/>
    <lineage>
        <taxon>Eukaryota</taxon>
        <taxon>Metazoa</taxon>
        <taxon>Ecdysozoa</taxon>
        <taxon>Arthropoda</taxon>
        <taxon>Hexapoda</taxon>
        <taxon>Insecta</taxon>
        <taxon>Pterygota</taxon>
        <taxon>Neoptera</taxon>
        <taxon>Endopterygota</taxon>
        <taxon>Coleoptera</taxon>
        <taxon>Polyphaga</taxon>
        <taxon>Cucujiformia</taxon>
        <taxon>Curculionidae</taxon>
        <taxon>Dryophthorinae</taxon>
        <taxon>Rhynchophorus</taxon>
    </lineage>
</organism>
<keyword evidence="3" id="KW-1185">Reference proteome</keyword>
<gene>
    <name evidence="2" type="ORF">GWI33_000153</name>
</gene>
<reference evidence="2" key="1">
    <citation type="submission" date="2020-08" db="EMBL/GenBank/DDBJ databases">
        <title>Genome sequencing and assembly of the red palm weevil Rhynchophorus ferrugineus.</title>
        <authorList>
            <person name="Dias G.B."/>
            <person name="Bergman C.M."/>
            <person name="Manee M."/>
        </authorList>
    </citation>
    <scope>NUCLEOTIDE SEQUENCE</scope>
    <source>
        <strain evidence="2">AA-2017</strain>
        <tissue evidence="2">Whole larva</tissue>
    </source>
</reference>
<protein>
    <submittedName>
        <fullName evidence="2">Uncharacterized protein</fullName>
    </submittedName>
</protein>
<proteinExistence type="predicted"/>
<feature type="region of interest" description="Disordered" evidence="1">
    <location>
        <begin position="75"/>
        <end position="99"/>
    </location>
</feature>
<evidence type="ECO:0000313" key="3">
    <source>
        <dbReference type="Proteomes" id="UP000625711"/>
    </source>
</evidence>
<dbReference type="Proteomes" id="UP000625711">
    <property type="component" value="Unassembled WGS sequence"/>
</dbReference>
<evidence type="ECO:0000256" key="1">
    <source>
        <dbReference type="SAM" id="MobiDB-lite"/>
    </source>
</evidence>
<comment type="caution">
    <text evidence="2">The sequence shown here is derived from an EMBL/GenBank/DDBJ whole genome shotgun (WGS) entry which is preliminary data.</text>
</comment>
<dbReference type="EMBL" id="JAACXV010000001">
    <property type="protein sequence ID" value="KAF7288100.1"/>
    <property type="molecule type" value="Genomic_DNA"/>
</dbReference>
<evidence type="ECO:0000313" key="2">
    <source>
        <dbReference type="EMBL" id="KAF7288100.1"/>
    </source>
</evidence>
<accession>A0A834J0Q3</accession>